<dbReference type="OrthoDB" id="3144405at2759"/>
<accession>A0A9P6ACB2</accession>
<feature type="compositionally biased region" description="Pro residues" evidence="1">
    <location>
        <begin position="376"/>
        <end position="387"/>
    </location>
</feature>
<protein>
    <submittedName>
        <fullName evidence="2">Uncharacterized protein</fullName>
    </submittedName>
</protein>
<organism evidence="2 3">
    <name type="scientific">Pleurotus eryngii</name>
    <name type="common">Boletus of the steppes</name>
    <dbReference type="NCBI Taxonomy" id="5323"/>
    <lineage>
        <taxon>Eukaryota</taxon>
        <taxon>Fungi</taxon>
        <taxon>Dikarya</taxon>
        <taxon>Basidiomycota</taxon>
        <taxon>Agaricomycotina</taxon>
        <taxon>Agaricomycetes</taxon>
        <taxon>Agaricomycetidae</taxon>
        <taxon>Agaricales</taxon>
        <taxon>Pleurotineae</taxon>
        <taxon>Pleurotaceae</taxon>
        <taxon>Pleurotus</taxon>
    </lineage>
</organism>
<feature type="compositionally biased region" description="Acidic residues" evidence="1">
    <location>
        <begin position="317"/>
        <end position="328"/>
    </location>
</feature>
<reference evidence="2" key="1">
    <citation type="submission" date="2020-11" db="EMBL/GenBank/DDBJ databases">
        <authorList>
            <consortium name="DOE Joint Genome Institute"/>
            <person name="Ahrendt S."/>
            <person name="Riley R."/>
            <person name="Andreopoulos W."/>
            <person name="Labutti K."/>
            <person name="Pangilinan J."/>
            <person name="Ruiz-Duenas F.J."/>
            <person name="Barrasa J.M."/>
            <person name="Sanchez-Garcia M."/>
            <person name="Camarero S."/>
            <person name="Miyauchi S."/>
            <person name="Serrano A."/>
            <person name="Linde D."/>
            <person name="Babiker R."/>
            <person name="Drula E."/>
            <person name="Ayuso-Fernandez I."/>
            <person name="Pacheco R."/>
            <person name="Padilla G."/>
            <person name="Ferreira P."/>
            <person name="Barriuso J."/>
            <person name="Kellner H."/>
            <person name="Castanera R."/>
            <person name="Alfaro M."/>
            <person name="Ramirez L."/>
            <person name="Pisabarro A.G."/>
            <person name="Kuo A."/>
            <person name="Tritt A."/>
            <person name="Lipzen A."/>
            <person name="He G."/>
            <person name="Yan M."/>
            <person name="Ng V."/>
            <person name="Cullen D."/>
            <person name="Martin F."/>
            <person name="Rosso M.-N."/>
            <person name="Henrissat B."/>
            <person name="Hibbett D."/>
            <person name="Martinez A.T."/>
            <person name="Grigoriev I.V."/>
        </authorList>
    </citation>
    <scope>NUCLEOTIDE SEQUENCE</scope>
    <source>
        <strain evidence="2">ATCC 90797</strain>
    </source>
</reference>
<proteinExistence type="predicted"/>
<feature type="compositionally biased region" description="Basic and acidic residues" evidence="1">
    <location>
        <begin position="451"/>
        <end position="461"/>
    </location>
</feature>
<feature type="compositionally biased region" description="Basic and acidic residues" evidence="1">
    <location>
        <begin position="1"/>
        <end position="28"/>
    </location>
</feature>
<name>A0A9P6ACB2_PLEER</name>
<feature type="compositionally biased region" description="Low complexity" evidence="1">
    <location>
        <begin position="92"/>
        <end position="110"/>
    </location>
</feature>
<evidence type="ECO:0000313" key="2">
    <source>
        <dbReference type="EMBL" id="KAF9501961.1"/>
    </source>
</evidence>
<dbReference type="EMBL" id="MU154522">
    <property type="protein sequence ID" value="KAF9501961.1"/>
    <property type="molecule type" value="Genomic_DNA"/>
</dbReference>
<feature type="compositionally biased region" description="Basic and acidic residues" evidence="1">
    <location>
        <begin position="509"/>
        <end position="525"/>
    </location>
</feature>
<feature type="compositionally biased region" description="Polar residues" evidence="1">
    <location>
        <begin position="474"/>
        <end position="486"/>
    </location>
</feature>
<feature type="region of interest" description="Disordered" evidence="1">
    <location>
        <begin position="1"/>
        <end position="71"/>
    </location>
</feature>
<dbReference type="AlphaFoldDB" id="A0A9P6ACB2"/>
<dbReference type="Proteomes" id="UP000807025">
    <property type="component" value="Unassembled WGS sequence"/>
</dbReference>
<feature type="region of interest" description="Disordered" evidence="1">
    <location>
        <begin position="89"/>
        <end position="209"/>
    </location>
</feature>
<feature type="region of interest" description="Disordered" evidence="1">
    <location>
        <begin position="506"/>
        <end position="525"/>
    </location>
</feature>
<evidence type="ECO:0000256" key="1">
    <source>
        <dbReference type="SAM" id="MobiDB-lite"/>
    </source>
</evidence>
<comment type="caution">
    <text evidence="2">The sequence shown here is derived from an EMBL/GenBank/DDBJ whole genome shotgun (WGS) entry which is preliminary data.</text>
</comment>
<keyword evidence="3" id="KW-1185">Reference proteome</keyword>
<sequence length="582" mass="63943">MKGISIDERRRNVLKERKKAREERETVKETNQPPLLQQAKINVTKQTARKTAPSLIKRSSTGDADASPMSEYRRSWKYVENKIADIVTLHIPSSEGSESTSSEGPQPSTSRNAHPLQAALPSPRISAASPVVKASPVERHDHVSPFSSPLTEWSSTPSPRLKSRSIATRSLSPSPSRDLDDKIITVQSESEQREPPRITSLPSSSAIIPATYPSSSAATPLVSIHPAITRKVPRPMHVLRTTGDHIVAPDSDISYSLSQSQSQSQPPSQRRPRGVYLHKSSSQISISHEVLVDDNEGEGEDETGSNNESHNSLFSDSDSDVDMDEQRDEADPPQCDEVHAASTSLTEDDSADAGIPPRPPSSRLVVAAVDVDDNPTEPPLPSPPPPIAMDVDEESPIILEYVDEPIPTPPPSPKQPFEQHQLPSTPLKVNDEPNHQNGNHDVVDPLPSLPSKHEHDPKEWLEPSYMRSKKRKLSGQTSATPTTLGKPSTGAAPLPSTLPKLGVFEAETAPEKPNPRHYRRTDARRDVVKIEEATQTSEPLTKLKGFELDIPKAIRADEQSKWCSWERLHRILLVTGRSKSPL</sequence>
<feature type="compositionally biased region" description="Acidic residues" evidence="1">
    <location>
        <begin position="292"/>
        <end position="303"/>
    </location>
</feature>
<feature type="compositionally biased region" description="Low complexity" evidence="1">
    <location>
        <begin position="258"/>
        <end position="268"/>
    </location>
</feature>
<gene>
    <name evidence="2" type="ORF">BDN71DRAFT_503325</name>
</gene>
<feature type="compositionally biased region" description="Polar residues" evidence="1">
    <location>
        <begin position="145"/>
        <end position="158"/>
    </location>
</feature>
<feature type="region of interest" description="Disordered" evidence="1">
    <location>
        <begin position="254"/>
        <end position="498"/>
    </location>
</feature>
<feature type="compositionally biased region" description="Polar residues" evidence="1">
    <location>
        <begin position="30"/>
        <end position="46"/>
    </location>
</feature>
<feature type="compositionally biased region" description="Polar residues" evidence="1">
    <location>
        <begin position="200"/>
        <end position="209"/>
    </location>
</feature>
<evidence type="ECO:0000313" key="3">
    <source>
        <dbReference type="Proteomes" id="UP000807025"/>
    </source>
</evidence>